<name>A0A928V2R7_9SPHI</name>
<keyword evidence="2" id="KW-0131">Cell cycle</keyword>
<dbReference type="GO" id="GO:0051301">
    <property type="term" value="P:cell division"/>
    <property type="evidence" value="ECO:0007669"/>
    <property type="project" value="UniProtKB-KW"/>
</dbReference>
<proteinExistence type="predicted"/>
<accession>A0A928V2R7</accession>
<dbReference type="EMBL" id="PRDK01000010">
    <property type="protein sequence ID" value="MBE8715472.1"/>
    <property type="molecule type" value="Genomic_DNA"/>
</dbReference>
<evidence type="ECO:0000313" key="2">
    <source>
        <dbReference type="EMBL" id="MBE8715472.1"/>
    </source>
</evidence>
<dbReference type="RefSeq" id="WP_196935061.1">
    <property type="nucleotide sequence ID" value="NZ_MU158698.1"/>
</dbReference>
<keyword evidence="2" id="KW-0132">Cell division</keyword>
<organism evidence="2 3">
    <name type="scientific">Sphingobacterium hungaricum</name>
    <dbReference type="NCBI Taxonomy" id="2082723"/>
    <lineage>
        <taxon>Bacteria</taxon>
        <taxon>Pseudomonadati</taxon>
        <taxon>Bacteroidota</taxon>
        <taxon>Sphingobacteriia</taxon>
        <taxon>Sphingobacteriales</taxon>
        <taxon>Sphingobacteriaceae</taxon>
        <taxon>Sphingobacterium</taxon>
    </lineage>
</organism>
<keyword evidence="1" id="KW-0472">Membrane</keyword>
<sequence length="279" mass="31527">MLASFKLIRWKLVWFAFLGLAALVGLVLLMSLITKKDQVQTTTAMKVIIMGKESFIDQNDISNLINKEFGAVVGKPLNSVPLQEIEKSLEKLPYVSDVEVFTDMDGVIQVSIQQREVILRVINAFGKEYYVDSKGVKIPVTLRYVPHVLVANGNIAEGYTKPLEELKTPLLKDLVKIVEQVKDDALWSNQIVQLYVNSEKDIEIVPRVGDQQLIIGNADSLSYKLERLQVFYKEILPKVGNDAYAKVNVKYGGQIICERRGEWFLDSLQLKINKSLVVN</sequence>
<feature type="transmembrane region" description="Helical" evidence="1">
    <location>
        <begin position="12"/>
        <end position="33"/>
    </location>
</feature>
<protein>
    <submittedName>
        <fullName evidence="2">Cell division protein FtsQ</fullName>
    </submittedName>
</protein>
<dbReference type="Proteomes" id="UP000616201">
    <property type="component" value="Unassembled WGS sequence"/>
</dbReference>
<gene>
    <name evidence="2" type="ORF">C4F49_17505</name>
</gene>
<comment type="caution">
    <text evidence="2">The sequence shown here is derived from an EMBL/GenBank/DDBJ whole genome shotgun (WGS) entry which is preliminary data.</text>
</comment>
<evidence type="ECO:0000256" key="1">
    <source>
        <dbReference type="SAM" id="Phobius"/>
    </source>
</evidence>
<keyword evidence="1" id="KW-0812">Transmembrane</keyword>
<keyword evidence="3" id="KW-1185">Reference proteome</keyword>
<keyword evidence="1" id="KW-1133">Transmembrane helix</keyword>
<reference evidence="2" key="1">
    <citation type="submission" date="2018-02" db="EMBL/GenBank/DDBJ databases">
        <authorList>
            <person name="Vasarhelyi B.M."/>
            <person name="Deshmukh S."/>
            <person name="Balint B."/>
            <person name="Kukolya J."/>
        </authorList>
    </citation>
    <scope>NUCLEOTIDE SEQUENCE</scope>
    <source>
        <strain evidence="2">KB22</strain>
    </source>
</reference>
<evidence type="ECO:0000313" key="3">
    <source>
        <dbReference type="Proteomes" id="UP000616201"/>
    </source>
</evidence>
<dbReference type="AlphaFoldDB" id="A0A928V2R7"/>